<accession>A0A7X4XV36</accession>
<comment type="caution">
    <text evidence="1">The sequence shown here is derived from an EMBL/GenBank/DDBJ whole genome shotgun (WGS) entry which is preliminary data.</text>
</comment>
<dbReference type="InterPro" id="IPR018724">
    <property type="entry name" value="2OG-Fe_dioxygenase"/>
</dbReference>
<organism evidence="1 2">
    <name type="scientific">Photobacterium halotolerans</name>
    <dbReference type="NCBI Taxonomy" id="265726"/>
    <lineage>
        <taxon>Bacteria</taxon>
        <taxon>Pseudomonadati</taxon>
        <taxon>Pseudomonadota</taxon>
        <taxon>Gammaproteobacteria</taxon>
        <taxon>Vibrionales</taxon>
        <taxon>Vibrionaceae</taxon>
        <taxon>Photobacterium</taxon>
    </lineage>
</organism>
<dbReference type="AlphaFoldDB" id="A0A7X4XV36"/>
<dbReference type="Proteomes" id="UP000465712">
    <property type="component" value="Unassembled WGS sequence"/>
</dbReference>
<sequence length="250" mass="28825">MDFTVERIKEYSSLFKRELIKHHYAFLNASETQRWLDISERDIKNFQQCWDELTLDQYMGDGGTYRYRRYGQLQKSKNSTCLTLHEHGPYIQSSTINQLNGGVARYFDPLTKQFLMSPVLEKIILFLSEVYDAATGMANDWNIRLHPYRILANERENGKPTPEGLHRDGVTYIATLMINRVNIEGGTTIITDNHSQILYEKTLILPLDLIVADDALTMHEVSSVQACYPNKVSCRDVLVIAFTIQGEQHD</sequence>
<gene>
    <name evidence="1" type="ORF">CAG72_17130</name>
</gene>
<proteinExistence type="predicted"/>
<protein>
    <recommendedName>
        <fullName evidence="3">2OG-Fe dioxygenase family protein</fullName>
    </recommendedName>
</protein>
<evidence type="ECO:0000313" key="2">
    <source>
        <dbReference type="Proteomes" id="UP000465712"/>
    </source>
</evidence>
<evidence type="ECO:0000313" key="1">
    <source>
        <dbReference type="EMBL" id="NAW66919.1"/>
    </source>
</evidence>
<dbReference type="EMBL" id="WXWW01000244">
    <property type="protein sequence ID" value="NAW66919.1"/>
    <property type="molecule type" value="Genomic_DNA"/>
</dbReference>
<name>A0A7X4XV36_9GAMM</name>
<dbReference type="Gene3D" id="2.60.120.620">
    <property type="entry name" value="q2cbj1_9rhob like domain"/>
    <property type="match status" value="1"/>
</dbReference>
<dbReference type="OrthoDB" id="6681382at2"/>
<dbReference type="Pfam" id="PF10014">
    <property type="entry name" value="2OG-Fe_Oxy_2"/>
    <property type="match status" value="1"/>
</dbReference>
<dbReference type="GO" id="GO:0051213">
    <property type="term" value="F:dioxygenase activity"/>
    <property type="evidence" value="ECO:0007669"/>
    <property type="project" value="InterPro"/>
</dbReference>
<dbReference type="RefSeq" id="WP_161446390.1">
    <property type="nucleotide sequence ID" value="NZ_WXWU01000024.1"/>
</dbReference>
<reference evidence="1 2" key="1">
    <citation type="submission" date="2017-05" db="EMBL/GenBank/DDBJ databases">
        <title>High clonality and local adaptation shapes Vibrionaceae linages within an endangered oasis.</title>
        <authorList>
            <person name="Vazquez-Rosas-Landa M."/>
        </authorList>
    </citation>
    <scope>NUCLEOTIDE SEQUENCE [LARGE SCALE GENOMIC DNA]</scope>
    <source>
        <strain evidence="1 2">P46_P4S1P180</strain>
    </source>
</reference>
<evidence type="ECO:0008006" key="3">
    <source>
        <dbReference type="Google" id="ProtNLM"/>
    </source>
</evidence>